<dbReference type="Proteomes" id="UP000076727">
    <property type="component" value="Unassembled WGS sequence"/>
</dbReference>
<dbReference type="AlphaFoldDB" id="A0A165RU78"/>
<name>A0A165RU78_9APHY</name>
<keyword evidence="3" id="KW-1185">Reference proteome</keyword>
<protein>
    <submittedName>
        <fullName evidence="2">Uncharacterized protein</fullName>
    </submittedName>
</protein>
<organism evidence="2 3">
    <name type="scientific">Daedalea quercina L-15889</name>
    <dbReference type="NCBI Taxonomy" id="1314783"/>
    <lineage>
        <taxon>Eukaryota</taxon>
        <taxon>Fungi</taxon>
        <taxon>Dikarya</taxon>
        <taxon>Basidiomycota</taxon>
        <taxon>Agaricomycotina</taxon>
        <taxon>Agaricomycetes</taxon>
        <taxon>Polyporales</taxon>
        <taxon>Fomitopsis</taxon>
    </lineage>
</organism>
<proteinExistence type="predicted"/>
<gene>
    <name evidence="2" type="ORF">DAEQUDRAFT_140352</name>
</gene>
<reference evidence="2 3" key="1">
    <citation type="journal article" date="2016" name="Mol. Biol. Evol.">
        <title>Comparative Genomics of Early-Diverging Mushroom-Forming Fungi Provides Insights into the Origins of Lignocellulose Decay Capabilities.</title>
        <authorList>
            <person name="Nagy L.G."/>
            <person name="Riley R."/>
            <person name="Tritt A."/>
            <person name="Adam C."/>
            <person name="Daum C."/>
            <person name="Floudas D."/>
            <person name="Sun H."/>
            <person name="Yadav J.S."/>
            <person name="Pangilinan J."/>
            <person name="Larsson K.H."/>
            <person name="Matsuura K."/>
            <person name="Barry K."/>
            <person name="Labutti K."/>
            <person name="Kuo R."/>
            <person name="Ohm R.A."/>
            <person name="Bhattacharya S.S."/>
            <person name="Shirouzu T."/>
            <person name="Yoshinaga Y."/>
            <person name="Martin F.M."/>
            <person name="Grigoriev I.V."/>
            <person name="Hibbett D.S."/>
        </authorList>
    </citation>
    <scope>NUCLEOTIDE SEQUENCE [LARGE SCALE GENOMIC DNA]</scope>
    <source>
        <strain evidence="2 3">L-15889</strain>
    </source>
</reference>
<sequence>MASSYKAGAFLPFSPHQSAPPARSSLPRNLPPCPPSTTHSTSIHYASRSEGLPRLHPKGHPLCAQDQLWSCAPGYQTSEPTPHSQRIVCKSHCGPALPRTGLRLSL</sequence>
<evidence type="ECO:0000256" key="1">
    <source>
        <dbReference type="SAM" id="MobiDB-lite"/>
    </source>
</evidence>
<evidence type="ECO:0000313" key="2">
    <source>
        <dbReference type="EMBL" id="KZT71163.1"/>
    </source>
</evidence>
<evidence type="ECO:0000313" key="3">
    <source>
        <dbReference type="Proteomes" id="UP000076727"/>
    </source>
</evidence>
<feature type="region of interest" description="Disordered" evidence="1">
    <location>
        <begin position="1"/>
        <end position="51"/>
    </location>
</feature>
<accession>A0A165RU78</accession>
<dbReference type="EMBL" id="KV429047">
    <property type="protein sequence ID" value="KZT71163.1"/>
    <property type="molecule type" value="Genomic_DNA"/>
</dbReference>